<feature type="region of interest" description="Disordered" evidence="1">
    <location>
        <begin position="215"/>
        <end position="271"/>
    </location>
</feature>
<protein>
    <submittedName>
        <fullName evidence="2">Uncharacterized protein</fullName>
    </submittedName>
</protein>
<gene>
    <name evidence="2" type="ORF">HaLaN_01633</name>
</gene>
<keyword evidence="3" id="KW-1185">Reference proteome</keyword>
<dbReference type="EMBL" id="BLLF01000063">
    <property type="protein sequence ID" value="GFH06913.1"/>
    <property type="molecule type" value="Genomic_DNA"/>
</dbReference>
<evidence type="ECO:0000313" key="3">
    <source>
        <dbReference type="Proteomes" id="UP000485058"/>
    </source>
</evidence>
<evidence type="ECO:0000256" key="1">
    <source>
        <dbReference type="SAM" id="MobiDB-lite"/>
    </source>
</evidence>
<accession>A0A699YA30</accession>
<proteinExistence type="predicted"/>
<feature type="region of interest" description="Disordered" evidence="1">
    <location>
        <begin position="104"/>
        <end position="202"/>
    </location>
</feature>
<comment type="caution">
    <text evidence="2">The sequence shown here is derived from an EMBL/GenBank/DDBJ whole genome shotgun (WGS) entry which is preliminary data.</text>
</comment>
<feature type="compositionally biased region" description="Basic residues" evidence="1">
    <location>
        <begin position="125"/>
        <end position="140"/>
    </location>
</feature>
<feature type="compositionally biased region" description="Polar residues" evidence="1">
    <location>
        <begin position="143"/>
        <end position="154"/>
    </location>
</feature>
<sequence length="331" mass="34552">MQGRAFCRVLSHSQQDCSVEAAQEMVAGALTRAAGLSGADHDNLIRLSHALGDLIAIKQGRNPQPCSTAWLLPLASPNTAMLSPQVSREPGADTVVDALQHATSLHGPGDLHPVQQGIGTDTLPGKKRLPPAKAGKKHHRQDNNGQSLTAAQATSKHDGHTQLAANGGTGHQGKKQKSAGSKVLNTDSLPQQAEEAARPAPALAVKVTATPKSKAALQNGAEVQPGYATGHKRKHSTPSESKGQPGELATSELADEQPMATNVSKKVKREQQAHAAGVGALNAGASRAVNALAGQLTGWWGVAQSLQSRRATARAAGHRPALLYRHYNWGH</sequence>
<evidence type="ECO:0000313" key="2">
    <source>
        <dbReference type="EMBL" id="GFH06913.1"/>
    </source>
</evidence>
<reference evidence="2 3" key="1">
    <citation type="submission" date="2020-02" db="EMBL/GenBank/DDBJ databases">
        <title>Draft genome sequence of Haematococcus lacustris strain NIES-144.</title>
        <authorList>
            <person name="Morimoto D."/>
            <person name="Nakagawa S."/>
            <person name="Yoshida T."/>
            <person name="Sawayama S."/>
        </authorList>
    </citation>
    <scope>NUCLEOTIDE SEQUENCE [LARGE SCALE GENOMIC DNA]</scope>
    <source>
        <strain evidence="2 3">NIES-144</strain>
    </source>
</reference>
<feature type="compositionally biased region" description="Low complexity" evidence="1">
    <location>
        <begin position="189"/>
        <end position="202"/>
    </location>
</feature>
<dbReference type="Proteomes" id="UP000485058">
    <property type="component" value="Unassembled WGS sequence"/>
</dbReference>
<organism evidence="2 3">
    <name type="scientific">Haematococcus lacustris</name>
    <name type="common">Green alga</name>
    <name type="synonym">Haematococcus pluvialis</name>
    <dbReference type="NCBI Taxonomy" id="44745"/>
    <lineage>
        <taxon>Eukaryota</taxon>
        <taxon>Viridiplantae</taxon>
        <taxon>Chlorophyta</taxon>
        <taxon>core chlorophytes</taxon>
        <taxon>Chlorophyceae</taxon>
        <taxon>CS clade</taxon>
        <taxon>Chlamydomonadales</taxon>
        <taxon>Haematococcaceae</taxon>
        <taxon>Haematococcus</taxon>
    </lineage>
</organism>
<name>A0A699YA30_HAELA</name>
<dbReference type="AlphaFoldDB" id="A0A699YA30"/>